<keyword evidence="2" id="KW-1185">Reference proteome</keyword>
<name>A0ACA9P646_9GLOM</name>
<dbReference type="EMBL" id="CAJVPU010024907">
    <property type="protein sequence ID" value="CAG8694116.1"/>
    <property type="molecule type" value="Genomic_DNA"/>
</dbReference>
<sequence length="132" mass="14887">MADINNVETNRNSTLLEGLAINGQLTLNKLINTIEEIFATLATSSSENTEQKVAESRNKYKNVSDELRSASEVHWESIFYAWRISGKITYYTNDKEINDIYQAITVDKKLSITVITFTFELGLTDALMAKPS</sequence>
<accession>A0ACA9P646</accession>
<evidence type="ECO:0000313" key="2">
    <source>
        <dbReference type="Proteomes" id="UP000789702"/>
    </source>
</evidence>
<dbReference type="Proteomes" id="UP000789702">
    <property type="component" value="Unassembled WGS sequence"/>
</dbReference>
<comment type="caution">
    <text evidence="1">The sequence shown here is derived from an EMBL/GenBank/DDBJ whole genome shotgun (WGS) entry which is preliminary data.</text>
</comment>
<evidence type="ECO:0000313" key="1">
    <source>
        <dbReference type="EMBL" id="CAG8694116.1"/>
    </source>
</evidence>
<feature type="non-terminal residue" evidence="1">
    <location>
        <position position="132"/>
    </location>
</feature>
<reference evidence="1" key="1">
    <citation type="submission" date="2021-06" db="EMBL/GenBank/DDBJ databases">
        <authorList>
            <person name="Kallberg Y."/>
            <person name="Tangrot J."/>
            <person name="Rosling A."/>
        </authorList>
    </citation>
    <scope>NUCLEOTIDE SEQUENCE</scope>
    <source>
        <strain evidence="1">IL203A</strain>
    </source>
</reference>
<proteinExistence type="predicted"/>
<protein>
    <submittedName>
        <fullName evidence="1">10076_t:CDS:1</fullName>
    </submittedName>
</protein>
<organism evidence="1 2">
    <name type="scientific">Dentiscutata heterogama</name>
    <dbReference type="NCBI Taxonomy" id="1316150"/>
    <lineage>
        <taxon>Eukaryota</taxon>
        <taxon>Fungi</taxon>
        <taxon>Fungi incertae sedis</taxon>
        <taxon>Mucoromycota</taxon>
        <taxon>Glomeromycotina</taxon>
        <taxon>Glomeromycetes</taxon>
        <taxon>Diversisporales</taxon>
        <taxon>Gigasporaceae</taxon>
        <taxon>Dentiscutata</taxon>
    </lineage>
</organism>
<gene>
    <name evidence="1" type="ORF">DHETER_LOCUS11406</name>
</gene>